<dbReference type="PROSITE" id="PS50889">
    <property type="entry name" value="S4"/>
    <property type="match status" value="1"/>
</dbReference>
<dbReference type="SUPFAM" id="SSF55120">
    <property type="entry name" value="Pseudouridine synthase"/>
    <property type="match status" value="1"/>
</dbReference>
<evidence type="ECO:0000256" key="4">
    <source>
        <dbReference type="ARBA" id="ARBA00031870"/>
    </source>
</evidence>
<feature type="domain" description="Pseudouridine synthase RsuA/RluA-like" evidence="7">
    <location>
        <begin position="92"/>
        <end position="246"/>
    </location>
</feature>
<evidence type="ECO:0000313" key="9">
    <source>
        <dbReference type="Proteomes" id="UP000029579"/>
    </source>
</evidence>
<dbReference type="RefSeq" id="WP_037328787.1">
    <property type="nucleotide sequence ID" value="NZ_JRMW01000043.1"/>
</dbReference>
<evidence type="ECO:0000256" key="6">
    <source>
        <dbReference type="PROSITE-ProRule" id="PRU00182"/>
    </source>
</evidence>
<dbReference type="GO" id="GO:0003723">
    <property type="term" value="F:RNA binding"/>
    <property type="evidence" value="ECO:0007669"/>
    <property type="project" value="UniProtKB-KW"/>
</dbReference>
<dbReference type="PANTHER" id="PTHR21600:SF83">
    <property type="entry name" value="PSEUDOURIDYLATE SYNTHASE RPUSD4, MITOCHONDRIAL"/>
    <property type="match status" value="1"/>
</dbReference>
<evidence type="ECO:0000256" key="5">
    <source>
        <dbReference type="ARBA" id="ARBA00033164"/>
    </source>
</evidence>
<dbReference type="CDD" id="cd02869">
    <property type="entry name" value="PseudoU_synth_RluA_like"/>
    <property type="match status" value="1"/>
</dbReference>
<name>A0A095WZ67_9FIRM</name>
<comment type="caution">
    <text evidence="8">The sequence shown here is derived from an EMBL/GenBank/DDBJ whole genome shotgun (WGS) entry which is preliminary data.</text>
</comment>
<dbReference type="InterPro" id="IPR020103">
    <property type="entry name" value="PsdUridine_synth_cat_dom_sf"/>
</dbReference>
<dbReference type="PROSITE" id="PS01129">
    <property type="entry name" value="PSI_RLU"/>
    <property type="match status" value="1"/>
</dbReference>
<evidence type="ECO:0000256" key="3">
    <source>
        <dbReference type="ARBA" id="ARBA00023235"/>
    </source>
</evidence>
<dbReference type="PANTHER" id="PTHR21600">
    <property type="entry name" value="MITOCHONDRIAL RNA PSEUDOURIDINE SYNTHASE"/>
    <property type="match status" value="1"/>
</dbReference>
<dbReference type="Gene3D" id="3.10.290.10">
    <property type="entry name" value="RNA-binding S4 domain"/>
    <property type="match status" value="1"/>
</dbReference>
<dbReference type="Pfam" id="PF00849">
    <property type="entry name" value="PseudoU_synth_2"/>
    <property type="match status" value="1"/>
</dbReference>
<dbReference type="Proteomes" id="UP000029579">
    <property type="component" value="Unassembled WGS sequence"/>
</dbReference>
<comment type="catalytic activity">
    <reaction evidence="1">
        <text>a uridine in RNA = a pseudouridine in RNA</text>
        <dbReference type="Rhea" id="RHEA:48348"/>
        <dbReference type="Rhea" id="RHEA-COMP:12068"/>
        <dbReference type="Rhea" id="RHEA-COMP:12069"/>
        <dbReference type="ChEBI" id="CHEBI:65314"/>
        <dbReference type="ChEBI" id="CHEBI:65315"/>
    </reaction>
</comment>
<comment type="similarity">
    <text evidence="2">Belongs to the pseudouridine synthase RluA family.</text>
</comment>
<dbReference type="InterPro" id="IPR006145">
    <property type="entry name" value="PsdUridine_synth_RsuA/RluA"/>
</dbReference>
<gene>
    <name evidence="8" type="ORF">HMPREF1630_08960</name>
</gene>
<evidence type="ECO:0000259" key="7">
    <source>
        <dbReference type="Pfam" id="PF00849"/>
    </source>
</evidence>
<dbReference type="InterPro" id="IPR050188">
    <property type="entry name" value="RluA_PseudoU_synthase"/>
</dbReference>
<dbReference type="GO" id="GO:0009982">
    <property type="term" value="F:pseudouridine synthase activity"/>
    <property type="evidence" value="ECO:0007669"/>
    <property type="project" value="InterPro"/>
</dbReference>
<protein>
    <recommendedName>
        <fullName evidence="4">RNA pseudouridylate synthase</fullName>
    </recommendedName>
    <alternativeName>
        <fullName evidence="5">RNA-uridine isomerase</fullName>
    </alternativeName>
</protein>
<accession>A0A095WZ67</accession>
<dbReference type="GO" id="GO:0001522">
    <property type="term" value="P:pseudouridine synthesis"/>
    <property type="evidence" value="ECO:0007669"/>
    <property type="project" value="InterPro"/>
</dbReference>
<dbReference type="InterPro" id="IPR006224">
    <property type="entry name" value="PsdUridine_synth_RluA-like_CS"/>
</dbReference>
<dbReference type="Gene3D" id="3.30.2350.10">
    <property type="entry name" value="Pseudouridine synthase"/>
    <property type="match status" value="1"/>
</dbReference>
<dbReference type="AlphaFoldDB" id="A0A095WZ67"/>
<organism evidence="8 9">
    <name type="scientific">Anaerococcus lactolyticus S7-1-13</name>
    <dbReference type="NCBI Taxonomy" id="1284686"/>
    <lineage>
        <taxon>Bacteria</taxon>
        <taxon>Bacillati</taxon>
        <taxon>Bacillota</taxon>
        <taxon>Tissierellia</taxon>
        <taxon>Tissierellales</taxon>
        <taxon>Peptoniphilaceae</taxon>
        <taxon>Anaerococcus</taxon>
    </lineage>
</organism>
<evidence type="ECO:0000256" key="1">
    <source>
        <dbReference type="ARBA" id="ARBA00000073"/>
    </source>
</evidence>
<dbReference type="GO" id="GO:0006396">
    <property type="term" value="P:RNA processing"/>
    <property type="evidence" value="ECO:0007669"/>
    <property type="project" value="UniProtKB-ARBA"/>
</dbReference>
<dbReference type="InterPro" id="IPR036986">
    <property type="entry name" value="S4_RNA-bd_sf"/>
</dbReference>
<keyword evidence="6" id="KW-0694">RNA-binding</keyword>
<dbReference type="GO" id="GO:0140098">
    <property type="term" value="F:catalytic activity, acting on RNA"/>
    <property type="evidence" value="ECO:0007669"/>
    <property type="project" value="UniProtKB-ARBA"/>
</dbReference>
<dbReference type="eggNOG" id="COG0564">
    <property type="taxonomic scope" value="Bacteria"/>
</dbReference>
<keyword evidence="3" id="KW-0413">Isomerase</keyword>
<reference evidence="8 9" key="1">
    <citation type="submission" date="2014-07" db="EMBL/GenBank/DDBJ databases">
        <authorList>
            <person name="McCorrison J."/>
            <person name="Sanka R."/>
            <person name="Torralba M."/>
            <person name="Gillis M."/>
            <person name="Haft D.H."/>
            <person name="Methe B."/>
            <person name="Sutton G."/>
            <person name="Nelson K.E."/>
        </authorList>
    </citation>
    <scope>NUCLEOTIDE SEQUENCE [LARGE SCALE GENOMIC DNA]</scope>
    <source>
        <strain evidence="8 9">S7-1-13</strain>
    </source>
</reference>
<sequence>MIEIEISKNQANQRFDRFLRKYFENAPLSVISKNIRKKNFKINDKRSKNNDFVNEGDIIKMYITDENYKKWLTKTDFKPVDFDLDIIYEDDNILIMDKKCGELTHAASNKDYGNNLVDKMNSYLYKTGSFDMSDRTFKPAVVNRLDRNTAGLIIGAKNSETLRILNDAIRENSIDKYYLTIVVGKVKNNFKIDTYISKNENKNKVKKCEEGKNILTYFKPLETNGKFSLLECKLITGRTHQIRYSLKENGTPIIGDRKYGIKSINEEIRNKFGINNQVLLSYKLVFPNLPGLEYLSGKEFLSKKYDDIIKLKEKIWKAEVNYGKSNRN</sequence>
<proteinExistence type="inferred from homology"/>
<dbReference type="EMBL" id="JRMW01000043">
    <property type="protein sequence ID" value="KGF03110.1"/>
    <property type="molecule type" value="Genomic_DNA"/>
</dbReference>
<evidence type="ECO:0000313" key="8">
    <source>
        <dbReference type="EMBL" id="KGF03110.1"/>
    </source>
</evidence>
<evidence type="ECO:0000256" key="2">
    <source>
        <dbReference type="ARBA" id="ARBA00010876"/>
    </source>
</evidence>
<dbReference type="OrthoDB" id="9807829at2"/>